<dbReference type="GO" id="GO:0046872">
    <property type="term" value="F:metal ion binding"/>
    <property type="evidence" value="ECO:0007669"/>
    <property type="project" value="UniProtKB-KW"/>
</dbReference>
<dbReference type="PANTHER" id="PTHR43344">
    <property type="entry name" value="PHOSPHOSERINE PHOSPHATASE"/>
    <property type="match status" value="1"/>
</dbReference>
<evidence type="ECO:0000313" key="5">
    <source>
        <dbReference type="EMBL" id="PSL57243.1"/>
    </source>
</evidence>
<dbReference type="Gene3D" id="3.40.50.1000">
    <property type="entry name" value="HAD superfamily/HAD-like"/>
    <property type="match status" value="1"/>
</dbReference>
<dbReference type="Pfam" id="PF12710">
    <property type="entry name" value="HAD"/>
    <property type="match status" value="1"/>
</dbReference>
<keyword evidence="3 5" id="KW-0378">Hydrolase</keyword>
<dbReference type="InterPro" id="IPR050582">
    <property type="entry name" value="HAD-like_SerB"/>
</dbReference>
<dbReference type="NCBIfam" id="TIGR01490">
    <property type="entry name" value="HAD-SF-IB-hyp1"/>
    <property type="match status" value="1"/>
</dbReference>
<dbReference type="InterPro" id="IPR023214">
    <property type="entry name" value="HAD_sf"/>
</dbReference>
<dbReference type="PANTHER" id="PTHR43344:SF13">
    <property type="entry name" value="PHOSPHATASE RV3661-RELATED"/>
    <property type="match status" value="1"/>
</dbReference>
<comment type="caution">
    <text evidence="5">The sequence shown here is derived from an EMBL/GenBank/DDBJ whole genome shotgun (WGS) entry which is preliminary data.</text>
</comment>
<dbReference type="EMBL" id="PYAX01000002">
    <property type="protein sequence ID" value="PSL57243.1"/>
    <property type="molecule type" value="Genomic_DNA"/>
</dbReference>
<dbReference type="Gene3D" id="1.20.1440.100">
    <property type="entry name" value="SG protein - dephosphorylation function"/>
    <property type="match status" value="1"/>
</dbReference>
<dbReference type="InterPro" id="IPR006385">
    <property type="entry name" value="HAD_hydro_SerB1"/>
</dbReference>
<dbReference type="SUPFAM" id="SSF56784">
    <property type="entry name" value="HAD-like"/>
    <property type="match status" value="1"/>
</dbReference>
<evidence type="ECO:0000256" key="3">
    <source>
        <dbReference type="ARBA" id="ARBA00022801"/>
    </source>
</evidence>
<keyword evidence="6" id="KW-1185">Reference proteome</keyword>
<evidence type="ECO:0000313" key="6">
    <source>
        <dbReference type="Proteomes" id="UP000241118"/>
    </source>
</evidence>
<comment type="similarity">
    <text evidence="1">Belongs to the HAD-like hydrolase superfamily. SerB family.</text>
</comment>
<accession>A0A2P8IFL8</accession>
<dbReference type="OrthoDB" id="25607at2"/>
<dbReference type="GO" id="GO:0016787">
    <property type="term" value="F:hydrolase activity"/>
    <property type="evidence" value="ECO:0007669"/>
    <property type="project" value="UniProtKB-KW"/>
</dbReference>
<keyword evidence="4" id="KW-0460">Magnesium</keyword>
<dbReference type="RefSeq" id="WP_106614214.1">
    <property type="nucleotide sequence ID" value="NZ_PYAX01000002.1"/>
</dbReference>
<evidence type="ECO:0000256" key="1">
    <source>
        <dbReference type="ARBA" id="ARBA00009184"/>
    </source>
</evidence>
<dbReference type="CDD" id="cd02612">
    <property type="entry name" value="HAD_PGPPase"/>
    <property type="match status" value="1"/>
</dbReference>
<dbReference type="AlphaFoldDB" id="A0A2P8IFL8"/>
<dbReference type="InterPro" id="IPR036412">
    <property type="entry name" value="HAD-like_sf"/>
</dbReference>
<name>A0A2P8IFL8_SACCR</name>
<evidence type="ECO:0000256" key="4">
    <source>
        <dbReference type="ARBA" id="ARBA00022842"/>
    </source>
</evidence>
<gene>
    <name evidence="5" type="ORF">B0I31_102221</name>
</gene>
<reference evidence="5 6" key="1">
    <citation type="submission" date="2018-03" db="EMBL/GenBank/DDBJ databases">
        <title>Genomic Encyclopedia of Type Strains, Phase III (KMG-III): the genomes of soil and plant-associated and newly described type strains.</title>
        <authorList>
            <person name="Whitman W."/>
        </authorList>
    </citation>
    <scope>NUCLEOTIDE SEQUENCE [LARGE SCALE GENOMIC DNA]</scope>
    <source>
        <strain evidence="5 6">CGMCC 4.7097</strain>
    </source>
</reference>
<protein>
    <submittedName>
        <fullName evidence="5">HAD superfamily hydrolase (TIGR01490 family)</fullName>
    </submittedName>
</protein>
<evidence type="ECO:0000256" key="2">
    <source>
        <dbReference type="ARBA" id="ARBA00022723"/>
    </source>
</evidence>
<proteinExistence type="inferred from homology"/>
<sequence length="221" mass="23263">MSRPAAAFFDVDDTLIAVKSVFRFLAFHLRLRGRPDTEYAAVRERVRLAGETGTRTAALAEYFRTFAGRGEAELAGHGRAWFDAELRGGRLFHQPVLDRLRAHAATGEAVVLVSGSFPPCLDPIAEHVGADVVLCSRPEVLDGHYTGSVATPMIGAAKAAAVRDCAEALGLDLAACSAYGDHVSDLPLLDLVGRPVVVGADPVLVAHAADRGWPALAGVAG</sequence>
<dbReference type="Proteomes" id="UP000241118">
    <property type="component" value="Unassembled WGS sequence"/>
</dbReference>
<dbReference type="NCBIfam" id="TIGR01488">
    <property type="entry name" value="HAD-SF-IB"/>
    <property type="match status" value="1"/>
</dbReference>
<organism evidence="5 6">
    <name type="scientific">Saccharothrix carnea</name>
    <dbReference type="NCBI Taxonomy" id="1280637"/>
    <lineage>
        <taxon>Bacteria</taxon>
        <taxon>Bacillati</taxon>
        <taxon>Actinomycetota</taxon>
        <taxon>Actinomycetes</taxon>
        <taxon>Pseudonocardiales</taxon>
        <taxon>Pseudonocardiaceae</taxon>
        <taxon>Saccharothrix</taxon>
    </lineage>
</organism>
<keyword evidence="2" id="KW-0479">Metal-binding</keyword>